<evidence type="ECO:0000313" key="2">
    <source>
        <dbReference type="EMBL" id="CAK0791072.1"/>
    </source>
</evidence>
<dbReference type="EMBL" id="CAUYUJ010000527">
    <property type="protein sequence ID" value="CAK0791072.1"/>
    <property type="molecule type" value="Genomic_DNA"/>
</dbReference>
<evidence type="ECO:0000313" key="3">
    <source>
        <dbReference type="Proteomes" id="UP001189429"/>
    </source>
</evidence>
<dbReference type="Proteomes" id="UP001189429">
    <property type="component" value="Unassembled WGS sequence"/>
</dbReference>
<organism evidence="2 3">
    <name type="scientific">Prorocentrum cordatum</name>
    <dbReference type="NCBI Taxonomy" id="2364126"/>
    <lineage>
        <taxon>Eukaryota</taxon>
        <taxon>Sar</taxon>
        <taxon>Alveolata</taxon>
        <taxon>Dinophyceae</taxon>
        <taxon>Prorocentrales</taxon>
        <taxon>Prorocentraceae</taxon>
        <taxon>Prorocentrum</taxon>
    </lineage>
</organism>
<feature type="region of interest" description="Disordered" evidence="1">
    <location>
        <begin position="164"/>
        <end position="184"/>
    </location>
</feature>
<reference evidence="2" key="1">
    <citation type="submission" date="2023-10" db="EMBL/GenBank/DDBJ databases">
        <authorList>
            <person name="Chen Y."/>
            <person name="Shah S."/>
            <person name="Dougan E. K."/>
            <person name="Thang M."/>
            <person name="Chan C."/>
        </authorList>
    </citation>
    <scope>NUCLEOTIDE SEQUENCE [LARGE SCALE GENOMIC DNA]</scope>
</reference>
<protein>
    <submittedName>
        <fullName evidence="2">Uncharacterized protein</fullName>
    </submittedName>
</protein>
<accession>A0ABN9PEC2</accession>
<comment type="caution">
    <text evidence="2">The sequence shown here is derived from an EMBL/GenBank/DDBJ whole genome shotgun (WGS) entry which is preliminary data.</text>
</comment>
<proteinExistence type="predicted"/>
<gene>
    <name evidence="2" type="ORF">PCOR1329_LOCUS2127</name>
</gene>
<sequence length="184" mass="19960">MFEDSGFSKDAGDAAIRTIGEDFMRLAVVALRRGRLPSGERLISRENWNRWAVPNLLPGGKLTDQLTEWQKSPLVSATFGVGDRMSEGIMKQSGAYGWSAVSLRRLHAVAPLSASRVVVCIAELWARAFFFGGVAFGRMVGLGQLPWSSFRAIRMSGISGPHPPGDLPGYFSPGTPRGRPARAN</sequence>
<keyword evidence="3" id="KW-1185">Reference proteome</keyword>
<evidence type="ECO:0000256" key="1">
    <source>
        <dbReference type="SAM" id="MobiDB-lite"/>
    </source>
</evidence>
<name>A0ABN9PEC2_9DINO</name>